<name>A0A5S5CQW3_9ACTN</name>
<dbReference type="RefSeq" id="WP_166535083.1">
    <property type="nucleotide sequence ID" value="NZ_VNHW01000020.1"/>
</dbReference>
<gene>
    <name evidence="1" type="ORF">BD833_12030</name>
</gene>
<dbReference type="AlphaFoldDB" id="A0A5S5CQW3"/>
<accession>A0A5S5CQW3</accession>
<comment type="caution">
    <text evidence="1">The sequence shown here is derived from an EMBL/GenBank/DDBJ whole genome shotgun (WGS) entry which is preliminary data.</text>
</comment>
<proteinExistence type="predicted"/>
<keyword evidence="2" id="KW-1185">Reference proteome</keyword>
<reference evidence="1 2" key="1">
    <citation type="submission" date="2019-07" db="EMBL/GenBank/DDBJ databases">
        <title>Genomic Encyclopedia of Archaeal and Bacterial Type Strains, Phase II (KMG-II): from individual species to whole genera.</title>
        <authorList>
            <person name="Goeker M."/>
        </authorList>
    </citation>
    <scope>NUCLEOTIDE SEQUENCE [LARGE SCALE GENOMIC DNA]</scope>
    <source>
        <strain evidence="1 2">DSM 46842</strain>
    </source>
</reference>
<sequence length="65" mass="7178">MMADREQLITAIDELHERAWRSGEDGDQADRRAAEGLASALGWQGWPGSTPDGGWVRARLSEALR</sequence>
<evidence type="ECO:0000313" key="1">
    <source>
        <dbReference type="EMBL" id="TYP82046.1"/>
    </source>
</evidence>
<dbReference type="Proteomes" id="UP000322499">
    <property type="component" value="Unassembled WGS sequence"/>
</dbReference>
<organism evidence="1 2">
    <name type="scientific">Blastococcus xanthinilyticus</name>
    <dbReference type="NCBI Taxonomy" id="1564164"/>
    <lineage>
        <taxon>Bacteria</taxon>
        <taxon>Bacillati</taxon>
        <taxon>Actinomycetota</taxon>
        <taxon>Actinomycetes</taxon>
        <taxon>Geodermatophilales</taxon>
        <taxon>Geodermatophilaceae</taxon>
        <taxon>Blastococcus</taxon>
    </lineage>
</organism>
<dbReference type="EMBL" id="VNHW01000020">
    <property type="protein sequence ID" value="TYP82046.1"/>
    <property type="molecule type" value="Genomic_DNA"/>
</dbReference>
<protein>
    <submittedName>
        <fullName evidence="1">Uncharacterized protein</fullName>
    </submittedName>
</protein>
<evidence type="ECO:0000313" key="2">
    <source>
        <dbReference type="Proteomes" id="UP000322499"/>
    </source>
</evidence>